<sequence length="148" mass="16511">MPPSPPTPTLLTNPVPDHWESFSEAQKLEWLATQTCPGNPIESLATVYRRGASTTKYFHCLYAVLQSLAAEFQAPNTDKTRRLFRKLVNAFNEGVLPAMTAIYNDCSYIITYGKLSDEPVLLDAASGEELSPFDDLLLNLPTDDEVWD</sequence>
<protein>
    <submittedName>
        <fullName evidence="1">Uncharacterized protein</fullName>
    </submittedName>
</protein>
<comment type="caution">
    <text evidence="1">The sequence shown here is derived from an EMBL/GenBank/DDBJ whole genome shotgun (WGS) entry which is preliminary data.</text>
</comment>
<reference evidence="1" key="1">
    <citation type="submission" date="2020-03" db="EMBL/GenBank/DDBJ databases">
        <title>Draft Genome Sequence of Cylindrodendrum hubeiense.</title>
        <authorList>
            <person name="Buettner E."/>
            <person name="Kellner H."/>
        </authorList>
    </citation>
    <scope>NUCLEOTIDE SEQUENCE</scope>
    <source>
        <strain evidence="1">IHI 201604</strain>
    </source>
</reference>
<evidence type="ECO:0000313" key="2">
    <source>
        <dbReference type="Proteomes" id="UP000722485"/>
    </source>
</evidence>
<keyword evidence="2" id="KW-1185">Reference proteome</keyword>
<dbReference type="EMBL" id="JAANBB010000311">
    <property type="protein sequence ID" value="KAF7544315.1"/>
    <property type="molecule type" value="Genomic_DNA"/>
</dbReference>
<gene>
    <name evidence="1" type="ORF">G7Z17_g10052</name>
</gene>
<dbReference type="AlphaFoldDB" id="A0A9P5H3S7"/>
<organism evidence="1 2">
    <name type="scientific">Cylindrodendrum hubeiense</name>
    <dbReference type="NCBI Taxonomy" id="595255"/>
    <lineage>
        <taxon>Eukaryota</taxon>
        <taxon>Fungi</taxon>
        <taxon>Dikarya</taxon>
        <taxon>Ascomycota</taxon>
        <taxon>Pezizomycotina</taxon>
        <taxon>Sordariomycetes</taxon>
        <taxon>Hypocreomycetidae</taxon>
        <taxon>Hypocreales</taxon>
        <taxon>Nectriaceae</taxon>
        <taxon>Cylindrodendrum</taxon>
    </lineage>
</organism>
<accession>A0A9P5H3S7</accession>
<evidence type="ECO:0000313" key="1">
    <source>
        <dbReference type="EMBL" id="KAF7544315.1"/>
    </source>
</evidence>
<dbReference type="Proteomes" id="UP000722485">
    <property type="component" value="Unassembled WGS sequence"/>
</dbReference>
<name>A0A9P5H3S7_9HYPO</name>
<proteinExistence type="predicted"/>